<dbReference type="AlphaFoldDB" id="A0AAW2NJE7"/>
<sequence>MGDKVGELWLNAAPSNGQARGLNTIKQKDKLTQGPTNNAMKRFPILVGQVKCSRRYRYCVKRPA</sequence>
<reference evidence="1" key="2">
    <citation type="journal article" date="2024" name="Plant">
        <title>Genomic evolution and insights into agronomic trait innovations of Sesamum species.</title>
        <authorList>
            <person name="Miao H."/>
            <person name="Wang L."/>
            <person name="Qu L."/>
            <person name="Liu H."/>
            <person name="Sun Y."/>
            <person name="Le M."/>
            <person name="Wang Q."/>
            <person name="Wei S."/>
            <person name="Zheng Y."/>
            <person name="Lin W."/>
            <person name="Duan Y."/>
            <person name="Cao H."/>
            <person name="Xiong S."/>
            <person name="Wang X."/>
            <person name="Wei L."/>
            <person name="Li C."/>
            <person name="Ma Q."/>
            <person name="Ju M."/>
            <person name="Zhao R."/>
            <person name="Li G."/>
            <person name="Mu C."/>
            <person name="Tian Q."/>
            <person name="Mei H."/>
            <person name="Zhang T."/>
            <person name="Gao T."/>
            <person name="Zhang H."/>
        </authorList>
    </citation>
    <scope>NUCLEOTIDE SEQUENCE</scope>
    <source>
        <strain evidence="1">G01</strain>
    </source>
</reference>
<organism evidence="1">
    <name type="scientific">Sesamum angustifolium</name>
    <dbReference type="NCBI Taxonomy" id="2727405"/>
    <lineage>
        <taxon>Eukaryota</taxon>
        <taxon>Viridiplantae</taxon>
        <taxon>Streptophyta</taxon>
        <taxon>Embryophyta</taxon>
        <taxon>Tracheophyta</taxon>
        <taxon>Spermatophyta</taxon>
        <taxon>Magnoliopsida</taxon>
        <taxon>eudicotyledons</taxon>
        <taxon>Gunneridae</taxon>
        <taxon>Pentapetalae</taxon>
        <taxon>asterids</taxon>
        <taxon>lamiids</taxon>
        <taxon>Lamiales</taxon>
        <taxon>Pedaliaceae</taxon>
        <taxon>Sesamum</taxon>
    </lineage>
</organism>
<accession>A0AAW2NJE7</accession>
<reference evidence="1" key="1">
    <citation type="submission" date="2020-06" db="EMBL/GenBank/DDBJ databases">
        <authorList>
            <person name="Li T."/>
            <person name="Hu X."/>
            <person name="Zhang T."/>
            <person name="Song X."/>
            <person name="Zhang H."/>
            <person name="Dai N."/>
            <person name="Sheng W."/>
            <person name="Hou X."/>
            <person name="Wei L."/>
        </authorList>
    </citation>
    <scope>NUCLEOTIDE SEQUENCE</scope>
    <source>
        <strain evidence="1">G01</strain>
        <tissue evidence="1">Leaf</tissue>
    </source>
</reference>
<protein>
    <submittedName>
        <fullName evidence="1">Uncharacterized protein</fullName>
    </submittedName>
</protein>
<gene>
    <name evidence="1" type="ORF">Sangu_1196600</name>
</gene>
<dbReference type="EMBL" id="JACGWK010000007">
    <property type="protein sequence ID" value="KAL0343092.1"/>
    <property type="molecule type" value="Genomic_DNA"/>
</dbReference>
<name>A0AAW2NJE7_9LAMI</name>
<evidence type="ECO:0000313" key="1">
    <source>
        <dbReference type="EMBL" id="KAL0343092.1"/>
    </source>
</evidence>
<proteinExistence type="predicted"/>
<comment type="caution">
    <text evidence="1">The sequence shown here is derived from an EMBL/GenBank/DDBJ whole genome shotgun (WGS) entry which is preliminary data.</text>
</comment>